<dbReference type="RefSeq" id="WP_198490077.1">
    <property type="nucleotide sequence ID" value="NZ_CP066078.1"/>
</dbReference>
<feature type="transmembrane region" description="Helical" evidence="8">
    <location>
        <begin position="321"/>
        <end position="338"/>
    </location>
</feature>
<evidence type="ECO:0000313" key="11">
    <source>
        <dbReference type="Proteomes" id="UP000595221"/>
    </source>
</evidence>
<keyword evidence="5 8" id="KW-1133">Transmembrane helix</keyword>
<feature type="transmembrane region" description="Helical" evidence="8">
    <location>
        <begin position="168"/>
        <end position="191"/>
    </location>
</feature>
<dbReference type="AlphaFoldDB" id="A0A7T4MT69"/>
<keyword evidence="3" id="KW-1003">Cell membrane</keyword>
<dbReference type="GO" id="GO:0005886">
    <property type="term" value="C:plasma membrane"/>
    <property type="evidence" value="ECO:0007669"/>
    <property type="project" value="UniProtKB-SubCell"/>
</dbReference>
<keyword evidence="6 8" id="KW-0472">Membrane</keyword>
<proteinExistence type="predicted"/>
<dbReference type="InterPro" id="IPR020846">
    <property type="entry name" value="MFS_dom"/>
</dbReference>
<dbReference type="Proteomes" id="UP000595221">
    <property type="component" value="Chromosome"/>
</dbReference>
<feature type="transmembrane region" description="Helical" evidence="8">
    <location>
        <begin position="203"/>
        <end position="222"/>
    </location>
</feature>
<dbReference type="InterPro" id="IPR011701">
    <property type="entry name" value="MFS"/>
</dbReference>
<protein>
    <submittedName>
        <fullName evidence="10">MFS transporter</fullName>
    </submittedName>
</protein>
<dbReference type="Pfam" id="PF07690">
    <property type="entry name" value="MFS_1"/>
    <property type="match status" value="1"/>
</dbReference>
<evidence type="ECO:0000256" key="3">
    <source>
        <dbReference type="ARBA" id="ARBA00022475"/>
    </source>
</evidence>
<feature type="transmembrane region" description="Helical" evidence="8">
    <location>
        <begin position="344"/>
        <end position="372"/>
    </location>
</feature>
<organism evidence="10 11">
    <name type="scientific">Rothia kristinae</name>
    <dbReference type="NCBI Taxonomy" id="37923"/>
    <lineage>
        <taxon>Bacteria</taxon>
        <taxon>Bacillati</taxon>
        <taxon>Actinomycetota</taxon>
        <taxon>Actinomycetes</taxon>
        <taxon>Micrococcales</taxon>
        <taxon>Micrococcaceae</taxon>
        <taxon>Rothia</taxon>
    </lineage>
</organism>
<sequence>MSEQTAPAPAPQASRTGSHAPDPARKTPGKSALAAFLGATLEYYDFVLYGTASALVFGHIFFPEGDPVVATVASLATFGVAYIVRPIGGLVMSHIGDRVGRKLSLLITLMIMGLSSVAIGLLPTYQAVGAWATVLLVLCRAAQGFSAGAEAAGASTLTMEHSPDGRRAFFTSFTMIGCSAGNVLAALVFIPVASLPEEALYGWGWRIPFLISGVVLALAYFVRAHLDETPAFEESKETGQLQAVPAVGVLRTQGTDVLRVFLITFFSVVQSIMMVYALNYASNVVGLDRSRMLLVNAVAMTVSMAAIPLLAVVSDRVGRKPVLLVGALGCIVSVWFYFEAIHAGSWGLIFLLCIVNQGLFYSCWNAVWTVFFPEMFAAPVRYTGMAMGNQLGLVLIGFAPSIAAIIEPRFGWQGVVVFVVVSILISCATILTARETAFVPQERLGGEAVQQAVREQRRAAAEQRRSDVERRRVRT</sequence>
<evidence type="ECO:0000256" key="6">
    <source>
        <dbReference type="ARBA" id="ARBA00023136"/>
    </source>
</evidence>
<keyword evidence="2" id="KW-0813">Transport</keyword>
<feature type="transmembrane region" description="Helical" evidence="8">
    <location>
        <begin position="260"/>
        <end position="281"/>
    </location>
</feature>
<feature type="region of interest" description="Disordered" evidence="7">
    <location>
        <begin position="1"/>
        <end position="26"/>
    </location>
</feature>
<evidence type="ECO:0000256" key="1">
    <source>
        <dbReference type="ARBA" id="ARBA00004651"/>
    </source>
</evidence>
<evidence type="ECO:0000256" key="4">
    <source>
        <dbReference type="ARBA" id="ARBA00022692"/>
    </source>
</evidence>
<feature type="transmembrane region" description="Helical" evidence="8">
    <location>
        <begin position="293"/>
        <end position="314"/>
    </location>
</feature>
<evidence type="ECO:0000313" key="10">
    <source>
        <dbReference type="EMBL" id="QQC59094.1"/>
    </source>
</evidence>
<dbReference type="InterPro" id="IPR005828">
    <property type="entry name" value="MFS_sugar_transport-like"/>
</dbReference>
<dbReference type="Pfam" id="PF00083">
    <property type="entry name" value="Sugar_tr"/>
    <property type="match status" value="1"/>
</dbReference>
<dbReference type="GO" id="GO:0022857">
    <property type="term" value="F:transmembrane transporter activity"/>
    <property type="evidence" value="ECO:0007669"/>
    <property type="project" value="InterPro"/>
</dbReference>
<dbReference type="SUPFAM" id="SSF103473">
    <property type="entry name" value="MFS general substrate transporter"/>
    <property type="match status" value="1"/>
</dbReference>
<dbReference type="PROSITE" id="PS50850">
    <property type="entry name" value="MFS"/>
    <property type="match status" value="1"/>
</dbReference>
<evidence type="ECO:0000256" key="8">
    <source>
        <dbReference type="SAM" id="Phobius"/>
    </source>
</evidence>
<evidence type="ECO:0000256" key="7">
    <source>
        <dbReference type="SAM" id="MobiDB-lite"/>
    </source>
</evidence>
<accession>A0A7T4MT69</accession>
<feature type="transmembrane region" description="Helical" evidence="8">
    <location>
        <begin position="43"/>
        <end position="62"/>
    </location>
</feature>
<gene>
    <name evidence="10" type="ORF">I6H58_09095</name>
</gene>
<feature type="domain" description="Major facilitator superfamily (MFS) profile" evidence="9">
    <location>
        <begin position="31"/>
        <end position="437"/>
    </location>
</feature>
<feature type="transmembrane region" description="Helical" evidence="8">
    <location>
        <begin position="384"/>
        <end position="406"/>
    </location>
</feature>
<evidence type="ECO:0000259" key="9">
    <source>
        <dbReference type="PROSITE" id="PS50850"/>
    </source>
</evidence>
<dbReference type="EMBL" id="CP066078">
    <property type="protein sequence ID" value="QQC59094.1"/>
    <property type="molecule type" value="Genomic_DNA"/>
</dbReference>
<feature type="transmembrane region" description="Helical" evidence="8">
    <location>
        <begin position="68"/>
        <end position="91"/>
    </location>
</feature>
<name>A0A7T4MT69_9MICC</name>
<dbReference type="PANTHER" id="PTHR43045:SF1">
    <property type="entry name" value="SHIKIMATE TRANSPORTER"/>
    <property type="match status" value="1"/>
</dbReference>
<feature type="transmembrane region" description="Helical" evidence="8">
    <location>
        <begin position="412"/>
        <end position="433"/>
    </location>
</feature>
<feature type="transmembrane region" description="Helical" evidence="8">
    <location>
        <begin position="128"/>
        <end position="147"/>
    </location>
</feature>
<dbReference type="Gene3D" id="1.20.1250.20">
    <property type="entry name" value="MFS general substrate transporter like domains"/>
    <property type="match status" value="1"/>
</dbReference>
<feature type="transmembrane region" description="Helical" evidence="8">
    <location>
        <begin position="103"/>
        <end position="122"/>
    </location>
</feature>
<dbReference type="PANTHER" id="PTHR43045">
    <property type="entry name" value="SHIKIMATE TRANSPORTER"/>
    <property type="match status" value="1"/>
</dbReference>
<evidence type="ECO:0000256" key="2">
    <source>
        <dbReference type="ARBA" id="ARBA00022448"/>
    </source>
</evidence>
<evidence type="ECO:0000256" key="5">
    <source>
        <dbReference type="ARBA" id="ARBA00022989"/>
    </source>
</evidence>
<dbReference type="InterPro" id="IPR005829">
    <property type="entry name" value="Sugar_transporter_CS"/>
</dbReference>
<dbReference type="PROSITE" id="PS00216">
    <property type="entry name" value="SUGAR_TRANSPORT_1"/>
    <property type="match status" value="1"/>
</dbReference>
<comment type="subcellular location">
    <subcellularLocation>
        <location evidence="1">Cell membrane</location>
        <topology evidence="1">Multi-pass membrane protein</topology>
    </subcellularLocation>
</comment>
<reference evidence="10 11" key="1">
    <citation type="submission" date="2020-12" db="EMBL/GenBank/DDBJ databases">
        <title>FDA dAtabase for Regulatory Grade micrObial Sequences (FDA-ARGOS): Supporting development and validation of Infectious Disease Dx tests.</title>
        <authorList>
            <person name="Sproer C."/>
            <person name="Gronow S."/>
            <person name="Severitt S."/>
            <person name="Schroder I."/>
            <person name="Tallon L."/>
            <person name="Sadzewicz L."/>
            <person name="Zhao X."/>
            <person name="Boylan J."/>
            <person name="Ott S."/>
            <person name="Bowen H."/>
            <person name="Vavikolanu K."/>
            <person name="Mehta A."/>
            <person name="Aluvathingal J."/>
            <person name="Nadendla S."/>
            <person name="Lowell S."/>
            <person name="Myers T."/>
            <person name="Yan Y."/>
            <person name="Sichtig H."/>
        </authorList>
    </citation>
    <scope>NUCLEOTIDE SEQUENCE [LARGE SCALE GENOMIC DNA]</scope>
    <source>
        <strain evidence="10 11">FDAARGOS_1001</strain>
    </source>
</reference>
<dbReference type="InterPro" id="IPR036259">
    <property type="entry name" value="MFS_trans_sf"/>
</dbReference>
<keyword evidence="4 8" id="KW-0812">Transmembrane</keyword>